<sequence length="294" mass="32691">MQYILFARITHPTRGSGTTPVLRRWFHDLFLGHLGVASVLRVGAGAKLAAPGPDTRVNLVAVEVKADCAALFRPGRSHDRRCTCRSERHRRARSSAAPPFVAPGVGRRSIGLKGRELGNERKGKQRTTDLDAVARRYRIPAVQGAVRRGLVWPMVLRVSEESTEEFYTRDTLTSLLKAPPSDVLAYAGGDMLKPEDCLCVSSGAGSTILKSKDYVHEPLRRRTVSLCRKSAQGAYLELEDTRANAYACGGRWWRVADQNKHDMMLRCRQRGVSYGRSWAIFEIRLAESQSEEAA</sequence>
<evidence type="ECO:0000313" key="1">
    <source>
        <dbReference type="EMBL" id="KAJ7192190.1"/>
    </source>
</evidence>
<dbReference type="EMBL" id="JARJCW010000123">
    <property type="protein sequence ID" value="KAJ7192190.1"/>
    <property type="molecule type" value="Genomic_DNA"/>
</dbReference>
<comment type="caution">
    <text evidence="1">The sequence shown here is derived from an EMBL/GenBank/DDBJ whole genome shotgun (WGS) entry which is preliminary data.</text>
</comment>
<dbReference type="Proteomes" id="UP001219525">
    <property type="component" value="Unassembled WGS sequence"/>
</dbReference>
<name>A0AAD6Y1G1_9AGAR</name>
<reference evidence="1" key="1">
    <citation type="submission" date="2023-03" db="EMBL/GenBank/DDBJ databases">
        <title>Massive genome expansion in bonnet fungi (Mycena s.s.) driven by repeated elements and novel gene families across ecological guilds.</title>
        <authorList>
            <consortium name="Lawrence Berkeley National Laboratory"/>
            <person name="Harder C.B."/>
            <person name="Miyauchi S."/>
            <person name="Viragh M."/>
            <person name="Kuo A."/>
            <person name="Thoen E."/>
            <person name="Andreopoulos B."/>
            <person name="Lu D."/>
            <person name="Skrede I."/>
            <person name="Drula E."/>
            <person name="Henrissat B."/>
            <person name="Morin E."/>
            <person name="Kohler A."/>
            <person name="Barry K."/>
            <person name="LaButti K."/>
            <person name="Morin E."/>
            <person name="Salamov A."/>
            <person name="Lipzen A."/>
            <person name="Mereny Z."/>
            <person name="Hegedus B."/>
            <person name="Baldrian P."/>
            <person name="Stursova M."/>
            <person name="Weitz H."/>
            <person name="Taylor A."/>
            <person name="Grigoriev I.V."/>
            <person name="Nagy L.G."/>
            <person name="Martin F."/>
            <person name="Kauserud H."/>
        </authorList>
    </citation>
    <scope>NUCLEOTIDE SEQUENCE</scope>
    <source>
        <strain evidence="1">9144</strain>
    </source>
</reference>
<organism evidence="1 2">
    <name type="scientific">Mycena pura</name>
    <dbReference type="NCBI Taxonomy" id="153505"/>
    <lineage>
        <taxon>Eukaryota</taxon>
        <taxon>Fungi</taxon>
        <taxon>Dikarya</taxon>
        <taxon>Basidiomycota</taxon>
        <taxon>Agaricomycotina</taxon>
        <taxon>Agaricomycetes</taxon>
        <taxon>Agaricomycetidae</taxon>
        <taxon>Agaricales</taxon>
        <taxon>Marasmiineae</taxon>
        <taxon>Mycenaceae</taxon>
        <taxon>Mycena</taxon>
    </lineage>
</organism>
<evidence type="ECO:0000313" key="2">
    <source>
        <dbReference type="Proteomes" id="UP001219525"/>
    </source>
</evidence>
<keyword evidence="2" id="KW-1185">Reference proteome</keyword>
<gene>
    <name evidence="1" type="ORF">GGX14DRAFT_596185</name>
</gene>
<dbReference type="AlphaFoldDB" id="A0AAD6Y1G1"/>
<proteinExistence type="predicted"/>
<accession>A0AAD6Y1G1</accession>
<protein>
    <submittedName>
        <fullName evidence="1">Uncharacterized protein</fullName>
    </submittedName>
</protein>